<evidence type="ECO:0000313" key="2">
    <source>
        <dbReference type="EMBL" id="KAF2225143.1"/>
    </source>
</evidence>
<dbReference type="Pfam" id="PF12937">
    <property type="entry name" value="F-box-like"/>
    <property type="match status" value="1"/>
</dbReference>
<proteinExistence type="predicted"/>
<dbReference type="OrthoDB" id="3800738at2759"/>
<dbReference type="SUPFAM" id="SSF81383">
    <property type="entry name" value="F-box domain"/>
    <property type="match status" value="1"/>
</dbReference>
<sequence>MDCASPHATQLPQLSEDYYNNGLIIHTSLLVMAATQPLPMEDPATTHPAQDEVIANPYLVVAVLTKLPTQDILRCVRVCKDWKHLIDRSSELQERLFLKPTSAKADPETLHTFFEERCLSFDTDYSDDQHIEGHADVKIPYKTHPLLLGKPPLESSSLHGLGLYWGSTSARKLVESYKEGQSWQRMFITQPPVSQVHIALVGGDLGFDDWDLHVQQQVDSGGIRWADVVSTLTGKIDQRQLVLVDGKDGWEEGRREDRHGYVHGVICQLPGPSRRYWVEGLIIPNDVVATEGTRREAQRIGRPCWNPDRPFTS</sequence>
<dbReference type="AlphaFoldDB" id="A0A6A6GI45"/>
<name>A0A6A6GI45_9PEZI</name>
<keyword evidence="3" id="KW-1185">Reference proteome</keyword>
<accession>A0A6A6GI45</accession>
<dbReference type="EMBL" id="ML992504">
    <property type="protein sequence ID" value="KAF2225143.1"/>
    <property type="molecule type" value="Genomic_DNA"/>
</dbReference>
<evidence type="ECO:0000259" key="1">
    <source>
        <dbReference type="Pfam" id="PF12937"/>
    </source>
</evidence>
<gene>
    <name evidence="2" type="ORF">BDZ85DRAFT_89200</name>
</gene>
<dbReference type="InterPro" id="IPR036047">
    <property type="entry name" value="F-box-like_dom_sf"/>
</dbReference>
<organism evidence="2 3">
    <name type="scientific">Elsinoe ampelina</name>
    <dbReference type="NCBI Taxonomy" id="302913"/>
    <lineage>
        <taxon>Eukaryota</taxon>
        <taxon>Fungi</taxon>
        <taxon>Dikarya</taxon>
        <taxon>Ascomycota</taxon>
        <taxon>Pezizomycotina</taxon>
        <taxon>Dothideomycetes</taxon>
        <taxon>Dothideomycetidae</taxon>
        <taxon>Myriangiales</taxon>
        <taxon>Elsinoaceae</taxon>
        <taxon>Elsinoe</taxon>
    </lineage>
</organism>
<evidence type="ECO:0000313" key="3">
    <source>
        <dbReference type="Proteomes" id="UP000799538"/>
    </source>
</evidence>
<dbReference type="Proteomes" id="UP000799538">
    <property type="component" value="Unassembled WGS sequence"/>
</dbReference>
<protein>
    <recommendedName>
        <fullName evidence="1">F-box domain-containing protein</fullName>
    </recommendedName>
</protein>
<dbReference type="Gene3D" id="1.20.1280.50">
    <property type="match status" value="1"/>
</dbReference>
<reference evidence="3" key="1">
    <citation type="journal article" date="2020" name="Stud. Mycol.">
        <title>101 Dothideomycetes genomes: A test case for predicting lifestyles and emergence of pathogens.</title>
        <authorList>
            <person name="Haridas S."/>
            <person name="Albert R."/>
            <person name="Binder M."/>
            <person name="Bloem J."/>
            <person name="LaButti K."/>
            <person name="Salamov A."/>
            <person name="Andreopoulos B."/>
            <person name="Baker S."/>
            <person name="Barry K."/>
            <person name="Bills G."/>
            <person name="Bluhm B."/>
            <person name="Cannon C."/>
            <person name="Castanera R."/>
            <person name="Culley D."/>
            <person name="Daum C."/>
            <person name="Ezra D."/>
            <person name="Gonzalez J."/>
            <person name="Henrissat B."/>
            <person name="Kuo A."/>
            <person name="Liang C."/>
            <person name="Lipzen A."/>
            <person name="Lutzoni F."/>
            <person name="Magnuson J."/>
            <person name="Mondo S."/>
            <person name="Nolan M."/>
            <person name="Ohm R."/>
            <person name="Pangilinan J."/>
            <person name="Park H.-J."/>
            <person name="Ramirez L."/>
            <person name="Alfaro M."/>
            <person name="Sun H."/>
            <person name="Tritt A."/>
            <person name="Yoshinaga Y."/>
            <person name="Zwiers L.-H."/>
            <person name="Turgeon B."/>
            <person name="Goodwin S."/>
            <person name="Spatafora J."/>
            <person name="Crous P."/>
            <person name="Grigoriev I."/>
        </authorList>
    </citation>
    <scope>NUCLEOTIDE SEQUENCE [LARGE SCALE GENOMIC DNA]</scope>
    <source>
        <strain evidence="3">CECT 20119</strain>
    </source>
</reference>
<dbReference type="InterPro" id="IPR001810">
    <property type="entry name" value="F-box_dom"/>
</dbReference>
<feature type="domain" description="F-box" evidence="1">
    <location>
        <begin position="60"/>
        <end position="98"/>
    </location>
</feature>